<name>A0A0E9U1P8_ANGAN</name>
<reference evidence="1" key="2">
    <citation type="journal article" date="2015" name="Fish Shellfish Immunol.">
        <title>Early steps in the European eel (Anguilla anguilla)-Vibrio vulnificus interaction in the gills: Role of the RtxA13 toxin.</title>
        <authorList>
            <person name="Callol A."/>
            <person name="Pajuelo D."/>
            <person name="Ebbesson L."/>
            <person name="Teles M."/>
            <person name="MacKenzie S."/>
            <person name="Amaro C."/>
        </authorList>
    </citation>
    <scope>NUCLEOTIDE SEQUENCE</scope>
</reference>
<reference evidence="1" key="1">
    <citation type="submission" date="2014-11" db="EMBL/GenBank/DDBJ databases">
        <authorList>
            <person name="Amaro Gonzalez C."/>
        </authorList>
    </citation>
    <scope>NUCLEOTIDE SEQUENCE</scope>
</reference>
<evidence type="ECO:0000313" key="1">
    <source>
        <dbReference type="EMBL" id="JAH59672.1"/>
    </source>
</evidence>
<sequence length="70" mass="8119">MGDSKPLTHVNGSLKYSPVCDVVIVQWTTNHLAVSDLLSTITQIFFKIMKKMVKLFFFVYKQTSKLYKLF</sequence>
<dbReference type="AlphaFoldDB" id="A0A0E9U1P8"/>
<organism evidence="1">
    <name type="scientific">Anguilla anguilla</name>
    <name type="common">European freshwater eel</name>
    <name type="synonym">Muraena anguilla</name>
    <dbReference type="NCBI Taxonomy" id="7936"/>
    <lineage>
        <taxon>Eukaryota</taxon>
        <taxon>Metazoa</taxon>
        <taxon>Chordata</taxon>
        <taxon>Craniata</taxon>
        <taxon>Vertebrata</taxon>
        <taxon>Euteleostomi</taxon>
        <taxon>Actinopterygii</taxon>
        <taxon>Neopterygii</taxon>
        <taxon>Teleostei</taxon>
        <taxon>Anguilliformes</taxon>
        <taxon>Anguillidae</taxon>
        <taxon>Anguilla</taxon>
    </lineage>
</organism>
<proteinExistence type="predicted"/>
<protein>
    <submittedName>
        <fullName evidence="1">Uncharacterized protein</fullName>
    </submittedName>
</protein>
<dbReference type="EMBL" id="GBXM01048905">
    <property type="protein sequence ID" value="JAH59672.1"/>
    <property type="molecule type" value="Transcribed_RNA"/>
</dbReference>
<accession>A0A0E9U1P8</accession>